<accession>A0A195BRV1</accession>
<protein>
    <submittedName>
        <fullName evidence="1">Uncharacterized protein</fullName>
    </submittedName>
</protein>
<name>A0A195BRV1_9HYME</name>
<evidence type="ECO:0000313" key="1">
    <source>
        <dbReference type="EMBL" id="KYM89757.1"/>
    </source>
</evidence>
<gene>
    <name evidence="1" type="ORF">ALC53_02069</name>
</gene>
<dbReference type="AlphaFoldDB" id="A0A195BRV1"/>
<dbReference type="EMBL" id="KQ976417">
    <property type="protein sequence ID" value="KYM89757.1"/>
    <property type="molecule type" value="Genomic_DNA"/>
</dbReference>
<keyword evidence="2" id="KW-1185">Reference proteome</keyword>
<evidence type="ECO:0000313" key="2">
    <source>
        <dbReference type="Proteomes" id="UP000078540"/>
    </source>
</evidence>
<organism evidence="1 2">
    <name type="scientific">Atta colombica</name>
    <dbReference type="NCBI Taxonomy" id="520822"/>
    <lineage>
        <taxon>Eukaryota</taxon>
        <taxon>Metazoa</taxon>
        <taxon>Ecdysozoa</taxon>
        <taxon>Arthropoda</taxon>
        <taxon>Hexapoda</taxon>
        <taxon>Insecta</taxon>
        <taxon>Pterygota</taxon>
        <taxon>Neoptera</taxon>
        <taxon>Endopterygota</taxon>
        <taxon>Hymenoptera</taxon>
        <taxon>Apocrita</taxon>
        <taxon>Aculeata</taxon>
        <taxon>Formicoidea</taxon>
        <taxon>Formicidae</taxon>
        <taxon>Myrmicinae</taxon>
        <taxon>Atta</taxon>
    </lineage>
</organism>
<proteinExistence type="predicted"/>
<dbReference type="Proteomes" id="UP000078540">
    <property type="component" value="Unassembled WGS sequence"/>
</dbReference>
<sequence length="72" mass="8316">MLLPFTVSNVASRNIFTSRQAMMESSSRCTHMYLNTRIQMPIPHIFRTKIKEKTHSKGADYTKLIAIVSRVM</sequence>
<dbReference type="STRING" id="520822.A0A195BRV1"/>
<reference evidence="1 2" key="1">
    <citation type="submission" date="2015-09" db="EMBL/GenBank/DDBJ databases">
        <title>Atta colombica WGS genome.</title>
        <authorList>
            <person name="Nygaard S."/>
            <person name="Hu H."/>
            <person name="Boomsma J."/>
            <person name="Zhang G."/>
        </authorList>
    </citation>
    <scope>NUCLEOTIDE SEQUENCE [LARGE SCALE GENOMIC DNA]</scope>
    <source>
        <strain evidence="1">Treedump-2</strain>
        <tissue evidence="1">Whole body</tissue>
    </source>
</reference>